<sequence>MRAGTVRNLRAFLGWGAAGALVGEALRRLLAAHPVAVPAFAGVPLLAIAAGLLWYGWRVRRLRRGRAESLSRLAALRVAAGAAAGLRSGALLAGAGGLLTICSALGSTSFTRASAHVWALLTAAALALAAVGWIVDTWCHIDQR</sequence>
<dbReference type="EMBL" id="AGWM01000002">
    <property type="protein sequence ID" value="EPD28633.1"/>
    <property type="molecule type" value="Genomic_DNA"/>
</dbReference>
<reference evidence="2 3" key="1">
    <citation type="submission" date="2013-05" db="EMBL/GenBank/DDBJ databases">
        <title>The Genome Sequence of Actinobaculum schaalii FB123-CNA2.</title>
        <authorList>
            <consortium name="The Broad Institute Genomics Platform"/>
            <person name="Earl A."/>
            <person name="Ward D."/>
            <person name="Feldgarden M."/>
            <person name="Gevers D."/>
            <person name="Saerens B."/>
            <person name="Vaneechoutte M."/>
            <person name="Walker B."/>
            <person name="Young S."/>
            <person name="Zeng Q."/>
            <person name="Gargeya S."/>
            <person name="Fitzgerald M."/>
            <person name="Haas B."/>
            <person name="Abouelleil A."/>
            <person name="Allen A.W."/>
            <person name="Alvarado L."/>
            <person name="Arachchi H.M."/>
            <person name="Berlin A.M."/>
            <person name="Chapman S.B."/>
            <person name="Gainer-Dewar J."/>
            <person name="Goldberg J."/>
            <person name="Griggs A."/>
            <person name="Gujja S."/>
            <person name="Hansen M."/>
            <person name="Howarth C."/>
            <person name="Imamovic A."/>
            <person name="Ireland A."/>
            <person name="Larimer J."/>
            <person name="McCowan C."/>
            <person name="Murphy C."/>
            <person name="Pearson M."/>
            <person name="Poon T.W."/>
            <person name="Priest M."/>
            <person name="Roberts A."/>
            <person name="Saif S."/>
            <person name="Shea T."/>
            <person name="Sisk P."/>
            <person name="Sykes S."/>
            <person name="Wortman J."/>
            <person name="Nusbaum C."/>
            <person name="Birren B."/>
        </authorList>
    </citation>
    <scope>NUCLEOTIDE SEQUENCE [LARGE SCALE GENOMIC DNA]</scope>
    <source>
        <strain evidence="2 3">FB123-CNA-2</strain>
    </source>
</reference>
<keyword evidence="3" id="KW-1185">Reference proteome</keyword>
<feature type="transmembrane region" description="Helical" evidence="1">
    <location>
        <begin position="37"/>
        <end position="57"/>
    </location>
</feature>
<dbReference type="Proteomes" id="UP000014393">
    <property type="component" value="Unassembled WGS sequence"/>
</dbReference>
<dbReference type="Pfam" id="PF11377">
    <property type="entry name" value="DUF3180"/>
    <property type="match status" value="1"/>
</dbReference>
<proteinExistence type="predicted"/>
<protein>
    <recommendedName>
        <fullName evidence="4">DUF3180 domain-containing protein</fullName>
    </recommendedName>
</protein>
<name>S2VMD0_9ACTO</name>
<dbReference type="HOGENOM" id="CLU_123281_0_1_11"/>
<organism evidence="2 3">
    <name type="scientific">Actinotignum schaalii FB123-CNA-2</name>
    <dbReference type="NCBI Taxonomy" id="883067"/>
    <lineage>
        <taxon>Bacteria</taxon>
        <taxon>Bacillati</taxon>
        <taxon>Actinomycetota</taxon>
        <taxon>Actinomycetes</taxon>
        <taxon>Actinomycetales</taxon>
        <taxon>Actinomycetaceae</taxon>
        <taxon>Actinotignum</taxon>
    </lineage>
</organism>
<evidence type="ECO:0000256" key="1">
    <source>
        <dbReference type="SAM" id="Phobius"/>
    </source>
</evidence>
<accession>S2VMD0</accession>
<comment type="caution">
    <text evidence="2">The sequence shown here is derived from an EMBL/GenBank/DDBJ whole genome shotgun (WGS) entry which is preliminary data.</text>
</comment>
<dbReference type="AlphaFoldDB" id="S2VMD0"/>
<keyword evidence="1" id="KW-0812">Transmembrane</keyword>
<keyword evidence="1" id="KW-0472">Membrane</keyword>
<feature type="transmembrane region" description="Helical" evidence="1">
    <location>
        <begin position="113"/>
        <end position="135"/>
    </location>
</feature>
<keyword evidence="1" id="KW-1133">Transmembrane helix</keyword>
<dbReference type="InterPro" id="IPR021517">
    <property type="entry name" value="DUF3180"/>
</dbReference>
<dbReference type="PATRIC" id="fig|883067.3.peg.160"/>
<evidence type="ECO:0008006" key="4">
    <source>
        <dbReference type="Google" id="ProtNLM"/>
    </source>
</evidence>
<evidence type="ECO:0000313" key="2">
    <source>
        <dbReference type="EMBL" id="EPD28633.1"/>
    </source>
</evidence>
<evidence type="ECO:0000313" key="3">
    <source>
        <dbReference type="Proteomes" id="UP000014393"/>
    </source>
</evidence>
<gene>
    <name evidence="2" type="ORF">HMPREF9237_00160</name>
</gene>
<feature type="transmembrane region" description="Helical" evidence="1">
    <location>
        <begin position="78"/>
        <end position="101"/>
    </location>
</feature>